<feature type="region of interest" description="Disordered" evidence="2">
    <location>
        <begin position="240"/>
        <end position="260"/>
    </location>
</feature>
<dbReference type="AlphaFoldDB" id="A0A7S1A3H3"/>
<name>A0A7S1A3H3_NOCSC</name>
<reference evidence="3" key="1">
    <citation type="submission" date="2021-01" db="EMBL/GenBank/DDBJ databases">
        <authorList>
            <person name="Corre E."/>
            <person name="Pelletier E."/>
            <person name="Niang G."/>
            <person name="Scheremetjew M."/>
            <person name="Finn R."/>
            <person name="Kale V."/>
            <person name="Holt S."/>
            <person name="Cochrane G."/>
            <person name="Meng A."/>
            <person name="Brown T."/>
            <person name="Cohen L."/>
        </authorList>
    </citation>
    <scope>NUCLEOTIDE SEQUENCE</scope>
</reference>
<dbReference type="EMBL" id="HBFQ01022037">
    <property type="protein sequence ID" value="CAD8841108.1"/>
    <property type="molecule type" value="Transcribed_RNA"/>
</dbReference>
<organism evidence="3">
    <name type="scientific">Noctiluca scintillans</name>
    <name type="common">Sea sparkle</name>
    <name type="synonym">Red tide dinoflagellate</name>
    <dbReference type="NCBI Taxonomy" id="2966"/>
    <lineage>
        <taxon>Eukaryota</taxon>
        <taxon>Sar</taxon>
        <taxon>Alveolata</taxon>
        <taxon>Dinophyceae</taxon>
        <taxon>Noctilucales</taxon>
        <taxon>Noctilucaceae</taxon>
        <taxon>Noctiluca</taxon>
    </lineage>
</organism>
<evidence type="ECO:0000256" key="1">
    <source>
        <dbReference type="SAM" id="Coils"/>
    </source>
</evidence>
<evidence type="ECO:0000313" key="3">
    <source>
        <dbReference type="EMBL" id="CAD8841108.1"/>
    </source>
</evidence>
<proteinExistence type="predicted"/>
<feature type="region of interest" description="Disordered" evidence="2">
    <location>
        <begin position="130"/>
        <end position="157"/>
    </location>
</feature>
<feature type="coiled-coil region" evidence="1">
    <location>
        <begin position="422"/>
        <end position="509"/>
    </location>
</feature>
<feature type="coiled-coil region" evidence="1">
    <location>
        <begin position="359"/>
        <end position="386"/>
    </location>
</feature>
<keyword evidence="1" id="KW-0175">Coiled coil</keyword>
<feature type="coiled-coil region" evidence="1">
    <location>
        <begin position="587"/>
        <end position="691"/>
    </location>
</feature>
<protein>
    <submittedName>
        <fullName evidence="3">Uncharacterized protein</fullName>
    </submittedName>
</protein>
<accession>A0A7S1A3H3</accession>
<sequence>MAPPRQPQETLGFVSRELAYSSSFEPTVARPSLGHTLGVSGNGSGGPCSLTLGGAAAQAEQRSVCVGSVADGAPFALTPRAPGALQDPGSNPTRRECRLETPHENQKGAGGVVLSGARSDVSFFDVRRGGPHCEPSHSQSLQGPALGDPTRSASGTRADWDTMHMPPPLPKLSGSVVGSVCGSVSGSAVGPPHSAAFSMPNSSRGTAPTQGAVTPRYLPVSVDDHGEFPTSVSVTLHGPVAQPEEEHGRSLRRVSGPSTPRVDMHAAVPLPPVHLSEERAVAPVYDMASFGMMPPSKERLHRSGSVPATPTRMSWNSNTTIGATLASPRITTACGVPWPPPPLPPVCCEVAARIDALEAQTTSRTEANLERRVEQLKRELVVADSSLMQVGSLQTQIHRIQSEAAERVRIAEASFRAEVLVSDDLRRQHKEMQRERDRAHSELQQLSLKANTVSEFQAKMLEEENDRLHAQLSRLQSDQRSYAPESSEARQALADVRRLEASLETEKSNRLEVYSKFAIVEGELIRVQNELLVAKSGCSEAQSSREVWQQKYDLMQQKHDLVQAEAAQLRLDLQGVQDILASQFSARDDAQRRQIQAESDMAVLRNDLVAVSERRTEHDSEVSRLRLQLEDADERVRQLSSDKTHIQRADLARERAYKEMKQGFEDERNEIKILKKELEAVKAERDMLVVKARLLQDVQESRHVSNEILVATDEHRRGWMQDRREFTNVELATQRTDRNASKAMISVDLTGSDPLALGDLSPSFSRKVEVDISDSRLEGLSSRQGVK</sequence>
<gene>
    <name evidence="3" type="ORF">NSCI0253_LOCUS15456</name>
</gene>
<evidence type="ECO:0000256" key="2">
    <source>
        <dbReference type="SAM" id="MobiDB-lite"/>
    </source>
</evidence>